<proteinExistence type="predicted"/>
<feature type="domain" description="CCHC-type" evidence="3">
    <location>
        <begin position="60"/>
        <end position="73"/>
    </location>
</feature>
<sequence>MALVSLPLDASKGLINSGRLRIGMVSCRVRLAETKVRCFHCLTFGHTSKTCDGPDRTKCCRRCGETGHKAASCSATELV</sequence>
<keyword evidence="2" id="KW-0479">Metal-binding</keyword>
<dbReference type="AlphaFoldDB" id="A0A0L0UKU5"/>
<protein>
    <recommendedName>
        <fullName evidence="3">CCHC-type domain-containing protein</fullName>
    </recommendedName>
</protein>
<evidence type="ECO:0000256" key="1">
    <source>
        <dbReference type="ARBA" id="ARBA00022664"/>
    </source>
</evidence>
<dbReference type="GO" id="GO:0006397">
    <property type="term" value="P:mRNA processing"/>
    <property type="evidence" value="ECO:0007669"/>
    <property type="project" value="UniProtKB-KW"/>
</dbReference>
<dbReference type="SUPFAM" id="SSF57756">
    <property type="entry name" value="Retrovirus zinc finger-like domains"/>
    <property type="match status" value="1"/>
</dbReference>
<keyword evidence="2" id="KW-0862">Zinc</keyword>
<dbReference type="InterPro" id="IPR001878">
    <property type="entry name" value="Znf_CCHC"/>
</dbReference>
<keyword evidence="1" id="KW-0507">mRNA processing</keyword>
<reference evidence="5" key="1">
    <citation type="submission" date="2014-03" db="EMBL/GenBank/DDBJ databases">
        <title>The Genome Sequence of Puccinia striiformis f. sp. tritici PST-78.</title>
        <authorList>
            <consortium name="The Broad Institute Genome Sequencing Platform"/>
            <person name="Cuomo C."/>
            <person name="Hulbert S."/>
            <person name="Chen X."/>
            <person name="Walker B."/>
            <person name="Young S.K."/>
            <person name="Zeng Q."/>
            <person name="Gargeya S."/>
            <person name="Fitzgerald M."/>
            <person name="Haas B."/>
            <person name="Abouelleil A."/>
            <person name="Alvarado L."/>
            <person name="Arachchi H.M."/>
            <person name="Berlin A.M."/>
            <person name="Chapman S.B."/>
            <person name="Goldberg J."/>
            <person name="Griggs A."/>
            <person name="Gujja S."/>
            <person name="Hansen M."/>
            <person name="Howarth C."/>
            <person name="Imamovic A."/>
            <person name="Larimer J."/>
            <person name="McCowan C."/>
            <person name="Montmayeur A."/>
            <person name="Murphy C."/>
            <person name="Neiman D."/>
            <person name="Pearson M."/>
            <person name="Priest M."/>
            <person name="Roberts A."/>
            <person name="Saif S."/>
            <person name="Shea T."/>
            <person name="Sisk P."/>
            <person name="Sykes S."/>
            <person name="Wortman J."/>
            <person name="Nusbaum C."/>
            <person name="Birren B."/>
        </authorList>
    </citation>
    <scope>NUCLEOTIDE SEQUENCE [LARGE SCALE GENOMIC DNA]</scope>
    <source>
        <strain evidence="5">race PST-78</strain>
    </source>
</reference>
<dbReference type="PROSITE" id="PS50158">
    <property type="entry name" value="ZF_CCHC"/>
    <property type="match status" value="1"/>
</dbReference>
<dbReference type="GO" id="GO:0008270">
    <property type="term" value="F:zinc ion binding"/>
    <property type="evidence" value="ECO:0007669"/>
    <property type="project" value="UniProtKB-KW"/>
</dbReference>
<dbReference type="GO" id="GO:0003676">
    <property type="term" value="F:nucleic acid binding"/>
    <property type="evidence" value="ECO:0007669"/>
    <property type="project" value="InterPro"/>
</dbReference>
<dbReference type="Pfam" id="PF00098">
    <property type="entry name" value="zf-CCHC"/>
    <property type="match status" value="1"/>
</dbReference>
<evidence type="ECO:0000313" key="5">
    <source>
        <dbReference type="Proteomes" id="UP000054564"/>
    </source>
</evidence>
<gene>
    <name evidence="4" type="ORF">PSTG_18897</name>
</gene>
<evidence type="ECO:0000259" key="3">
    <source>
        <dbReference type="PROSITE" id="PS50158"/>
    </source>
</evidence>
<dbReference type="InterPro" id="IPR036875">
    <property type="entry name" value="Znf_CCHC_sf"/>
</dbReference>
<evidence type="ECO:0000313" key="4">
    <source>
        <dbReference type="EMBL" id="KNE87712.1"/>
    </source>
</evidence>
<dbReference type="SMART" id="SM00343">
    <property type="entry name" value="ZnF_C2HC"/>
    <property type="match status" value="2"/>
</dbReference>
<comment type="caution">
    <text evidence="4">The sequence shown here is derived from an EMBL/GenBank/DDBJ whole genome shotgun (WGS) entry which is preliminary data.</text>
</comment>
<feature type="non-terminal residue" evidence="4">
    <location>
        <position position="79"/>
    </location>
</feature>
<dbReference type="EMBL" id="AJIL01004383">
    <property type="protein sequence ID" value="KNE87712.1"/>
    <property type="molecule type" value="Genomic_DNA"/>
</dbReference>
<keyword evidence="5" id="KW-1185">Reference proteome</keyword>
<organism evidence="4 5">
    <name type="scientific">Puccinia striiformis f. sp. tritici PST-78</name>
    <dbReference type="NCBI Taxonomy" id="1165861"/>
    <lineage>
        <taxon>Eukaryota</taxon>
        <taxon>Fungi</taxon>
        <taxon>Dikarya</taxon>
        <taxon>Basidiomycota</taxon>
        <taxon>Pucciniomycotina</taxon>
        <taxon>Pucciniomycetes</taxon>
        <taxon>Pucciniales</taxon>
        <taxon>Pucciniaceae</taxon>
        <taxon>Puccinia</taxon>
    </lineage>
</organism>
<dbReference type="Gene3D" id="4.10.60.10">
    <property type="entry name" value="Zinc finger, CCHC-type"/>
    <property type="match status" value="1"/>
</dbReference>
<keyword evidence="2" id="KW-0863">Zinc-finger</keyword>
<accession>A0A0L0UKU5</accession>
<name>A0A0L0UKU5_9BASI</name>
<evidence type="ECO:0000256" key="2">
    <source>
        <dbReference type="PROSITE-ProRule" id="PRU00047"/>
    </source>
</evidence>
<dbReference type="Proteomes" id="UP000054564">
    <property type="component" value="Unassembled WGS sequence"/>
</dbReference>